<dbReference type="EMBL" id="PZKF01000011">
    <property type="protein sequence ID" value="PTE18047.1"/>
    <property type="molecule type" value="Genomic_DNA"/>
</dbReference>
<evidence type="ECO:0000256" key="2">
    <source>
        <dbReference type="ARBA" id="ARBA00006472"/>
    </source>
</evidence>
<organism evidence="5 6">
    <name type="scientific">Phaeovulum veldkampii DSM 11550</name>
    <dbReference type="NCBI Taxonomy" id="1185920"/>
    <lineage>
        <taxon>Bacteria</taxon>
        <taxon>Pseudomonadati</taxon>
        <taxon>Pseudomonadota</taxon>
        <taxon>Alphaproteobacteria</taxon>
        <taxon>Rhodobacterales</taxon>
        <taxon>Paracoccaceae</taxon>
        <taxon>Phaeovulum</taxon>
    </lineage>
</organism>
<gene>
    <name evidence="5" type="ORF">C5F46_06625</name>
</gene>
<dbReference type="InterPro" id="IPR036428">
    <property type="entry name" value="PCD_sf"/>
</dbReference>
<dbReference type="PANTHER" id="PTHR12599:SF0">
    <property type="entry name" value="PTERIN-4-ALPHA-CARBINOLAMINE DEHYDRATASE"/>
    <property type="match status" value="1"/>
</dbReference>
<accession>A0A2T4JJU1</accession>
<name>A0A2T4JJU1_9RHOB</name>
<proteinExistence type="inferred from homology"/>
<dbReference type="InterPro" id="IPR001533">
    <property type="entry name" value="Pterin_deHydtase"/>
</dbReference>
<keyword evidence="3 4" id="KW-0456">Lyase</keyword>
<evidence type="ECO:0000313" key="5">
    <source>
        <dbReference type="EMBL" id="PTE18047.1"/>
    </source>
</evidence>
<sequence>MTDDDLAPFLADGWRAEGGALARDYRFADFAAAFGFMAEVALKAEAMNHHPDWSNIWNQVSVRLTTHDSGGLTELDLRLARAMDAAAAQRAG</sequence>
<dbReference type="OrthoDB" id="9794987at2"/>
<evidence type="ECO:0000256" key="4">
    <source>
        <dbReference type="HAMAP-Rule" id="MF_00434"/>
    </source>
</evidence>
<dbReference type="HAMAP" id="MF_00434">
    <property type="entry name" value="Pterin_4_alpha"/>
    <property type="match status" value="1"/>
</dbReference>
<dbReference type="AlphaFoldDB" id="A0A2T4JJU1"/>
<comment type="catalytic activity">
    <reaction evidence="1 4">
        <text>(4aS,6R)-4a-hydroxy-L-erythro-5,6,7,8-tetrahydrobiopterin = (6R)-L-erythro-6,7-dihydrobiopterin + H2O</text>
        <dbReference type="Rhea" id="RHEA:11920"/>
        <dbReference type="ChEBI" id="CHEBI:15377"/>
        <dbReference type="ChEBI" id="CHEBI:15642"/>
        <dbReference type="ChEBI" id="CHEBI:43120"/>
        <dbReference type="EC" id="4.2.1.96"/>
    </reaction>
</comment>
<dbReference type="GO" id="GO:0008124">
    <property type="term" value="F:4-alpha-hydroxytetrahydrobiopterin dehydratase activity"/>
    <property type="evidence" value="ECO:0007669"/>
    <property type="project" value="UniProtKB-UniRule"/>
</dbReference>
<dbReference type="EC" id="4.2.1.96" evidence="4"/>
<dbReference type="Gene3D" id="3.30.1360.20">
    <property type="entry name" value="Transcriptional coactivator/pterin dehydratase"/>
    <property type="match status" value="1"/>
</dbReference>
<comment type="similarity">
    <text evidence="2 4">Belongs to the pterin-4-alpha-carbinolamine dehydratase family.</text>
</comment>
<dbReference type="NCBIfam" id="NF002018">
    <property type="entry name" value="PRK00823.1-3"/>
    <property type="match status" value="1"/>
</dbReference>
<dbReference type="Pfam" id="PF01329">
    <property type="entry name" value="Pterin_4a"/>
    <property type="match status" value="1"/>
</dbReference>
<dbReference type="Proteomes" id="UP000241899">
    <property type="component" value="Unassembled WGS sequence"/>
</dbReference>
<dbReference type="PANTHER" id="PTHR12599">
    <property type="entry name" value="PTERIN-4-ALPHA-CARBINOLAMINE DEHYDRATASE"/>
    <property type="match status" value="1"/>
</dbReference>
<dbReference type="GO" id="GO:0006729">
    <property type="term" value="P:tetrahydrobiopterin biosynthetic process"/>
    <property type="evidence" value="ECO:0007669"/>
    <property type="project" value="InterPro"/>
</dbReference>
<evidence type="ECO:0000256" key="3">
    <source>
        <dbReference type="ARBA" id="ARBA00023239"/>
    </source>
</evidence>
<dbReference type="NCBIfam" id="NF002017">
    <property type="entry name" value="PRK00823.1-2"/>
    <property type="match status" value="1"/>
</dbReference>
<dbReference type="SUPFAM" id="SSF55248">
    <property type="entry name" value="PCD-like"/>
    <property type="match status" value="1"/>
</dbReference>
<reference evidence="5 6" key="1">
    <citation type="submission" date="2018-03" db="EMBL/GenBank/DDBJ databases">
        <title>Rhodobacter veldkampii.</title>
        <authorList>
            <person name="Meyer T.E."/>
            <person name="Miller S."/>
            <person name="Lodha T."/>
            <person name="Gandham S."/>
            <person name="Chintalapati S."/>
            <person name="Chintalapati V.R."/>
        </authorList>
    </citation>
    <scope>NUCLEOTIDE SEQUENCE [LARGE SCALE GENOMIC DNA]</scope>
    <source>
        <strain evidence="5 6">DSM 11550</strain>
    </source>
</reference>
<keyword evidence="6" id="KW-1185">Reference proteome</keyword>
<protein>
    <recommendedName>
        <fullName evidence="4">Putative pterin-4-alpha-carbinolamine dehydratase</fullName>
        <shortName evidence="4">PHS</shortName>
        <ecNumber evidence="4">4.2.1.96</ecNumber>
    </recommendedName>
    <alternativeName>
        <fullName evidence="4">4-alpha-hydroxy-tetrahydropterin dehydratase</fullName>
    </alternativeName>
    <alternativeName>
        <fullName evidence="4">Pterin carbinolamine dehydratase</fullName>
        <shortName evidence="4">PCD</shortName>
    </alternativeName>
</protein>
<evidence type="ECO:0000313" key="6">
    <source>
        <dbReference type="Proteomes" id="UP000241899"/>
    </source>
</evidence>
<comment type="caution">
    <text evidence="5">The sequence shown here is derived from an EMBL/GenBank/DDBJ whole genome shotgun (WGS) entry which is preliminary data.</text>
</comment>
<evidence type="ECO:0000256" key="1">
    <source>
        <dbReference type="ARBA" id="ARBA00001554"/>
    </source>
</evidence>
<dbReference type="RefSeq" id="WP_107324577.1">
    <property type="nucleotide sequence ID" value="NZ_NHSP01000054.1"/>
</dbReference>